<dbReference type="EMBL" id="CAADFU010000116">
    <property type="protein sequence ID" value="VFK48185.1"/>
    <property type="molecule type" value="Genomic_DNA"/>
</dbReference>
<reference evidence="2" key="1">
    <citation type="submission" date="2019-02" db="EMBL/GenBank/DDBJ databases">
        <authorList>
            <person name="Gruber-Vodicka R. H."/>
            <person name="Seah K. B. B."/>
        </authorList>
    </citation>
    <scope>NUCLEOTIDE SEQUENCE</scope>
    <source>
        <strain evidence="2">BECK_S1320</strain>
        <strain evidence="1">BECK_S1321</strain>
    </source>
</reference>
<organism evidence="2">
    <name type="scientific">Candidatus Kentrum sp. SD</name>
    <dbReference type="NCBI Taxonomy" id="2126332"/>
    <lineage>
        <taxon>Bacteria</taxon>
        <taxon>Pseudomonadati</taxon>
        <taxon>Pseudomonadota</taxon>
        <taxon>Gammaproteobacteria</taxon>
        <taxon>Candidatus Kentrum</taxon>
    </lineage>
</organism>
<protein>
    <submittedName>
        <fullName evidence="2">Uncharacterized protein</fullName>
    </submittedName>
</protein>
<name>A0A450Z2Z9_9GAMM</name>
<sequence length="75" mass="8431">MNKTKHSIHTIAKHKIRRVGSLRLLVLLHLGKVLLPHDEVQLHLSEVPFPHDEVQLHLGEASLSGNEVGLHLDEV</sequence>
<evidence type="ECO:0000313" key="2">
    <source>
        <dbReference type="EMBL" id="VFK48185.1"/>
    </source>
</evidence>
<evidence type="ECO:0000313" key="1">
    <source>
        <dbReference type="EMBL" id="VFK43045.1"/>
    </source>
</evidence>
<proteinExistence type="predicted"/>
<dbReference type="EMBL" id="CAADFR010000135">
    <property type="protein sequence ID" value="VFK43045.1"/>
    <property type="molecule type" value="Genomic_DNA"/>
</dbReference>
<accession>A0A450Z2Z9</accession>
<dbReference type="AlphaFoldDB" id="A0A450Z2Z9"/>
<gene>
    <name evidence="2" type="ORF">BECKSD772E_GA0070983_11162</name>
    <name evidence="1" type="ORF">BECKSD772F_GA0070984_11352</name>
</gene>